<evidence type="ECO:0000259" key="4">
    <source>
        <dbReference type="Pfam" id="PF00535"/>
    </source>
</evidence>
<comment type="similarity">
    <text evidence="1">Belongs to the glycosyltransferase 2 family.</text>
</comment>
<dbReference type="InterPro" id="IPR050834">
    <property type="entry name" value="Glycosyltransf_2"/>
</dbReference>
<accession>A0A1I1RPR0</accession>
<dbReference type="STRING" id="32040.SAMN04489710_101280"/>
<evidence type="ECO:0000313" key="6">
    <source>
        <dbReference type="Proteomes" id="UP000199517"/>
    </source>
</evidence>
<dbReference type="Proteomes" id="UP000199517">
    <property type="component" value="Unassembled WGS sequence"/>
</dbReference>
<evidence type="ECO:0000256" key="2">
    <source>
        <dbReference type="ARBA" id="ARBA00022676"/>
    </source>
</evidence>
<protein>
    <submittedName>
        <fullName evidence="5">Glycosyltransferase involved in cell wall bisynthesis</fullName>
    </submittedName>
</protein>
<dbReference type="AlphaFoldDB" id="A0A1I1RPR0"/>
<dbReference type="Gene3D" id="3.90.550.10">
    <property type="entry name" value="Spore Coat Polysaccharide Biosynthesis Protein SpsA, Chain A"/>
    <property type="match status" value="1"/>
</dbReference>
<dbReference type="InterPro" id="IPR001173">
    <property type="entry name" value="Glyco_trans_2-like"/>
</dbReference>
<dbReference type="RefSeq" id="WP_175525908.1">
    <property type="nucleotide sequence ID" value="NZ_FOMQ01000001.1"/>
</dbReference>
<dbReference type="CDD" id="cd00761">
    <property type="entry name" value="Glyco_tranf_GTA_type"/>
    <property type="match status" value="1"/>
</dbReference>
<dbReference type="InterPro" id="IPR029044">
    <property type="entry name" value="Nucleotide-diphossugar_trans"/>
</dbReference>
<dbReference type="GO" id="GO:0016757">
    <property type="term" value="F:glycosyltransferase activity"/>
    <property type="evidence" value="ECO:0007669"/>
    <property type="project" value="UniProtKB-KW"/>
</dbReference>
<organism evidence="5 6">
    <name type="scientific">Paracidovorax konjaci</name>
    <dbReference type="NCBI Taxonomy" id="32040"/>
    <lineage>
        <taxon>Bacteria</taxon>
        <taxon>Pseudomonadati</taxon>
        <taxon>Pseudomonadota</taxon>
        <taxon>Betaproteobacteria</taxon>
        <taxon>Burkholderiales</taxon>
        <taxon>Comamonadaceae</taxon>
        <taxon>Paracidovorax</taxon>
    </lineage>
</organism>
<evidence type="ECO:0000256" key="3">
    <source>
        <dbReference type="ARBA" id="ARBA00022679"/>
    </source>
</evidence>
<feature type="domain" description="Glycosyltransferase 2-like" evidence="4">
    <location>
        <begin position="7"/>
        <end position="118"/>
    </location>
</feature>
<evidence type="ECO:0000256" key="1">
    <source>
        <dbReference type="ARBA" id="ARBA00006739"/>
    </source>
</evidence>
<dbReference type="EMBL" id="FOMQ01000001">
    <property type="protein sequence ID" value="SFD36142.1"/>
    <property type="molecule type" value="Genomic_DNA"/>
</dbReference>
<dbReference type="SUPFAM" id="SSF53448">
    <property type="entry name" value="Nucleotide-diphospho-sugar transferases"/>
    <property type="match status" value="1"/>
</dbReference>
<reference evidence="6" key="1">
    <citation type="submission" date="2016-10" db="EMBL/GenBank/DDBJ databases">
        <authorList>
            <person name="Varghese N."/>
            <person name="Submissions S."/>
        </authorList>
    </citation>
    <scope>NUCLEOTIDE SEQUENCE [LARGE SCALE GENOMIC DNA]</scope>
    <source>
        <strain evidence="6">DSM 7481</strain>
    </source>
</reference>
<keyword evidence="6" id="KW-1185">Reference proteome</keyword>
<evidence type="ECO:0000313" key="5">
    <source>
        <dbReference type="EMBL" id="SFD36142.1"/>
    </source>
</evidence>
<dbReference type="Pfam" id="PF00535">
    <property type="entry name" value="Glycos_transf_2"/>
    <property type="match status" value="1"/>
</dbReference>
<keyword evidence="3 5" id="KW-0808">Transferase</keyword>
<keyword evidence="2" id="KW-0328">Glycosyltransferase</keyword>
<proteinExistence type="inferred from homology"/>
<sequence>MNLPRVSVVIPAYNAEATLARALDSVRAQTLPPFEVICVDDGSRDGSAALARRYDPAGAFRLRVVEQPRNAGTAAARNRGMELAEGDVIAFLDADDVWSPGKLEHQLTAMHRHGLDLFGGYSGLLAQEQQVPQAQAADARPAAPPTDIRTVTLLPAMLSNPYHTSSVLVRRDARVRFPDNGQLSEDYALWLQLIASGWRCARHTQRLSFMYKPSFGASGLSAQLWRMQRGELGALHAAGWPAHPGALALALPVSCLKFGVRLLRTWLR</sequence>
<name>A0A1I1RPR0_9BURK</name>
<dbReference type="PANTHER" id="PTHR43685">
    <property type="entry name" value="GLYCOSYLTRANSFERASE"/>
    <property type="match status" value="1"/>
</dbReference>
<dbReference type="PANTHER" id="PTHR43685:SF5">
    <property type="entry name" value="GLYCOSYLTRANSFERASE EPSE-RELATED"/>
    <property type="match status" value="1"/>
</dbReference>
<gene>
    <name evidence="5" type="ORF">SAMN04489710_101280</name>
</gene>